<evidence type="ECO:0000256" key="2">
    <source>
        <dbReference type="ARBA" id="ARBA00022801"/>
    </source>
</evidence>
<dbReference type="Proteomes" id="UP000005237">
    <property type="component" value="Unassembled WGS sequence"/>
</dbReference>
<dbReference type="InterPro" id="IPR027417">
    <property type="entry name" value="P-loop_NTPase"/>
</dbReference>
<dbReference type="InterPro" id="IPR041679">
    <property type="entry name" value="DNA2/NAM7-like_C"/>
</dbReference>
<dbReference type="Pfam" id="PF13087">
    <property type="entry name" value="AAA_12"/>
    <property type="match status" value="1"/>
</dbReference>
<organism evidence="6 7">
    <name type="scientific">Caenorhabditis japonica</name>
    <dbReference type="NCBI Taxonomy" id="281687"/>
    <lineage>
        <taxon>Eukaryota</taxon>
        <taxon>Metazoa</taxon>
        <taxon>Ecdysozoa</taxon>
        <taxon>Nematoda</taxon>
        <taxon>Chromadorea</taxon>
        <taxon>Rhabditida</taxon>
        <taxon>Rhabditina</taxon>
        <taxon>Rhabditomorpha</taxon>
        <taxon>Rhabditoidea</taxon>
        <taxon>Rhabditidae</taxon>
        <taxon>Peloderinae</taxon>
        <taxon>Caenorhabditis</taxon>
    </lineage>
</organism>
<protein>
    <submittedName>
        <fullName evidence="6">AAA_12 domain-containing protein</fullName>
    </submittedName>
</protein>
<accession>A0A8R1IJJ1</accession>
<dbReference type="AlphaFoldDB" id="A0A8R1IJJ1"/>
<keyword evidence="7" id="KW-1185">Reference proteome</keyword>
<dbReference type="CDD" id="cd18808">
    <property type="entry name" value="SF1_C_Upf1"/>
    <property type="match status" value="1"/>
</dbReference>
<reference evidence="6" key="2">
    <citation type="submission" date="2022-06" db="UniProtKB">
        <authorList>
            <consortium name="EnsemblMetazoa"/>
        </authorList>
    </citation>
    <scope>IDENTIFICATION</scope>
    <source>
        <strain evidence="6">DF5081</strain>
    </source>
</reference>
<evidence type="ECO:0000313" key="7">
    <source>
        <dbReference type="Proteomes" id="UP000005237"/>
    </source>
</evidence>
<sequence length="299" mass="33653">MGFRKNGYRFERVRVSETEDTAENHATVSSITIGYTLDGTCKFIKDVGFVLITKVSQISRGAVATWYHSFPSACLAFFGDRRQLPPSSDNCLPDKLHSFAVGNVLEDGTDFDRFPQLPLLEVHHCPHEIKQLLSNLFYDGKLQTNKKPGQDLPALRSMGLPDCHPVVVINHNFPHVIDGTSVLNQEEAQLALYYAKGLRKIRPDDSICILAFYKSTCTYIEENAPEKVRCSTVDGVQGREYDYTIVLTSRTSGAQTFLDDKKRINVAISRTKTACIIMGNVSYLRSAHTWNQLFNQLPR</sequence>
<evidence type="ECO:0000259" key="5">
    <source>
        <dbReference type="Pfam" id="PF13087"/>
    </source>
</evidence>
<keyword evidence="3" id="KW-0347">Helicase</keyword>
<reference evidence="7" key="1">
    <citation type="submission" date="2010-08" db="EMBL/GenBank/DDBJ databases">
        <authorList>
            <consortium name="Caenorhabditis japonica Sequencing Consortium"/>
            <person name="Wilson R.K."/>
        </authorList>
    </citation>
    <scope>NUCLEOTIDE SEQUENCE [LARGE SCALE GENOMIC DNA]</scope>
    <source>
        <strain evidence="7">DF5081</strain>
    </source>
</reference>
<feature type="domain" description="DNA2/NAM7 helicase-like C-terminal" evidence="5">
    <location>
        <begin position="127"/>
        <end position="281"/>
    </location>
</feature>
<dbReference type="InterPro" id="IPR050534">
    <property type="entry name" value="Coronavir_polyprotein_1ab"/>
</dbReference>
<dbReference type="InterPro" id="IPR047187">
    <property type="entry name" value="SF1_C_Upf1"/>
</dbReference>
<proteinExistence type="predicted"/>
<evidence type="ECO:0000256" key="1">
    <source>
        <dbReference type="ARBA" id="ARBA00022741"/>
    </source>
</evidence>
<keyword evidence="2" id="KW-0378">Hydrolase</keyword>
<keyword evidence="4" id="KW-0067">ATP-binding</keyword>
<dbReference type="PANTHER" id="PTHR43788">
    <property type="entry name" value="DNA2/NAM7 HELICASE FAMILY MEMBER"/>
    <property type="match status" value="1"/>
</dbReference>
<evidence type="ECO:0000256" key="4">
    <source>
        <dbReference type="ARBA" id="ARBA00022840"/>
    </source>
</evidence>
<dbReference type="EnsemblMetazoa" id="CJA31662b.1">
    <property type="protein sequence ID" value="CJA31662b.1"/>
    <property type="gene ID" value="WBGene00207509"/>
</dbReference>
<dbReference type="Gene3D" id="3.40.50.300">
    <property type="entry name" value="P-loop containing nucleotide triphosphate hydrolases"/>
    <property type="match status" value="1"/>
</dbReference>
<keyword evidence="1" id="KW-0547">Nucleotide-binding</keyword>
<dbReference type="SUPFAM" id="SSF52540">
    <property type="entry name" value="P-loop containing nucleoside triphosphate hydrolases"/>
    <property type="match status" value="1"/>
</dbReference>
<dbReference type="GO" id="GO:0005524">
    <property type="term" value="F:ATP binding"/>
    <property type="evidence" value="ECO:0007669"/>
    <property type="project" value="UniProtKB-KW"/>
</dbReference>
<dbReference type="GO" id="GO:0016787">
    <property type="term" value="F:hydrolase activity"/>
    <property type="evidence" value="ECO:0007669"/>
    <property type="project" value="UniProtKB-KW"/>
</dbReference>
<dbReference type="GO" id="GO:0043139">
    <property type="term" value="F:5'-3' DNA helicase activity"/>
    <property type="evidence" value="ECO:0007669"/>
    <property type="project" value="TreeGrafter"/>
</dbReference>
<name>A0A8R1IJJ1_CAEJA</name>
<evidence type="ECO:0000256" key="3">
    <source>
        <dbReference type="ARBA" id="ARBA00022806"/>
    </source>
</evidence>
<dbReference type="PANTHER" id="PTHR43788:SF16">
    <property type="entry name" value="HELICASE WITH ZINC FINGER 2"/>
    <property type="match status" value="1"/>
</dbReference>
<evidence type="ECO:0000313" key="6">
    <source>
        <dbReference type="EnsemblMetazoa" id="CJA31662b.1"/>
    </source>
</evidence>